<dbReference type="PANTHER" id="PTHR11236:SF18">
    <property type="entry name" value="AMINODEOXYCHORISMATE SYNTHASE"/>
    <property type="match status" value="1"/>
</dbReference>
<dbReference type="AlphaFoldDB" id="A0A4U0PHT2"/>
<evidence type="ECO:0000259" key="5">
    <source>
        <dbReference type="Pfam" id="PF04715"/>
    </source>
</evidence>
<dbReference type="Gene3D" id="3.60.120.10">
    <property type="entry name" value="Anthranilate synthase"/>
    <property type="match status" value="1"/>
</dbReference>
<feature type="domain" description="Chorismate-utilising enzyme C-terminal" evidence="4">
    <location>
        <begin position="374"/>
        <end position="627"/>
    </location>
</feature>
<keyword evidence="2 6" id="KW-0808">Transferase</keyword>
<dbReference type="Pfam" id="PF04715">
    <property type="entry name" value="Anth_synt_I_N"/>
    <property type="match status" value="1"/>
</dbReference>
<dbReference type="OrthoDB" id="9803598at2"/>
<accession>A0A4U0PHT2</accession>
<gene>
    <name evidence="6" type="primary">pabB</name>
    <name evidence="6" type="ORF">FAZ21_16320</name>
</gene>
<feature type="region of interest" description="Disordered" evidence="3">
    <location>
        <begin position="92"/>
        <end position="120"/>
    </location>
</feature>
<feature type="region of interest" description="Disordered" evidence="3">
    <location>
        <begin position="1"/>
        <end position="77"/>
    </location>
</feature>
<organism evidence="6 7">
    <name type="scientific">Chitiniphilus eburneus</name>
    <dbReference type="NCBI Taxonomy" id="2571148"/>
    <lineage>
        <taxon>Bacteria</taxon>
        <taxon>Pseudomonadati</taxon>
        <taxon>Pseudomonadota</taxon>
        <taxon>Betaproteobacteria</taxon>
        <taxon>Neisseriales</taxon>
        <taxon>Chitinibacteraceae</taxon>
        <taxon>Chitiniphilus</taxon>
    </lineage>
</organism>
<keyword evidence="6" id="KW-0032">Aminotransferase</keyword>
<evidence type="ECO:0000313" key="7">
    <source>
        <dbReference type="Proteomes" id="UP000310016"/>
    </source>
</evidence>
<evidence type="ECO:0000259" key="4">
    <source>
        <dbReference type="Pfam" id="PF00425"/>
    </source>
</evidence>
<dbReference type="EC" id="2.6.1.85" evidence="1"/>
<dbReference type="PRINTS" id="PR00095">
    <property type="entry name" value="ANTSNTHASEI"/>
</dbReference>
<keyword evidence="7" id="KW-1185">Reference proteome</keyword>
<dbReference type="InterPro" id="IPR005802">
    <property type="entry name" value="ADC_synth_comp_1"/>
</dbReference>
<dbReference type="PANTHER" id="PTHR11236">
    <property type="entry name" value="AMINOBENZOATE/ANTHRANILATE SYNTHASE"/>
    <property type="match status" value="1"/>
</dbReference>
<dbReference type="InterPro" id="IPR015890">
    <property type="entry name" value="Chorismate_C"/>
</dbReference>
<dbReference type="NCBIfam" id="TIGR00553">
    <property type="entry name" value="pabB"/>
    <property type="match status" value="1"/>
</dbReference>
<dbReference type="InterPro" id="IPR006805">
    <property type="entry name" value="Anth_synth_I_N"/>
</dbReference>
<dbReference type="SUPFAM" id="SSF56322">
    <property type="entry name" value="ADC synthase"/>
    <property type="match status" value="1"/>
</dbReference>
<dbReference type="GO" id="GO:0009396">
    <property type="term" value="P:folic acid-containing compound biosynthetic process"/>
    <property type="evidence" value="ECO:0007669"/>
    <property type="project" value="InterPro"/>
</dbReference>
<comment type="caution">
    <text evidence="6">The sequence shown here is derived from an EMBL/GenBank/DDBJ whole genome shotgun (WGS) entry which is preliminary data.</text>
</comment>
<dbReference type="GO" id="GO:0000162">
    <property type="term" value="P:L-tryptophan biosynthetic process"/>
    <property type="evidence" value="ECO:0007669"/>
    <property type="project" value="TreeGrafter"/>
</dbReference>
<dbReference type="GO" id="GO:0005737">
    <property type="term" value="C:cytoplasm"/>
    <property type="evidence" value="ECO:0007669"/>
    <property type="project" value="TreeGrafter"/>
</dbReference>
<dbReference type="EMBL" id="SUMF01000027">
    <property type="protein sequence ID" value="TJZ67435.1"/>
    <property type="molecule type" value="Genomic_DNA"/>
</dbReference>
<proteinExistence type="predicted"/>
<feature type="compositionally biased region" description="Basic residues" evidence="3">
    <location>
        <begin position="1"/>
        <end position="10"/>
    </location>
</feature>
<sequence>MHGAPARHGRGACARAGTRPRQRDPPQRRRRVQGPATRSAGGALPLAGSESAQAAVRSHRLGRGRHDPWHPPHRTAAVRHPVPSRIDLHRRRARPAEQLPRHRRAPRPARTPCLSERRACARPAGAPARRAVFPPFGDAPSPARPSRCCVFTYKESAVSLFQIEVRTLDCCPDPLQVFKQEFLHAPSKFFLESSVVRPGFSRFSFMGDAAGRFGETIAYSIDDGLAVIEHGGERAVVHTPSVFELLKARLQQFRTELPADLPFAFNLGYVGLLGYELKGETIGNKAHRADTPDAVFLFATRLIAFDHAEQRCHLLHLIADEADRADAHGWFDDVAARLGMAGAAAPATPQGSRMTLPDVERWIADHAAIRHPKPAYLDKIQQALGEIVNGESYEVCLTNIIEFPFAESSFDLYCVMRQLTPAPHAGYFNVGDFHLVSSSPERFLSVDAQGQAEAKPIKGTRPRGRTPDEDRQQMDNLLGDEKDRAENLMIVDLLRNDLGQVCNLRSVHVPRLFDVESYSHVHQLVSTIRGQLKPGVSTVDCVRAVFPGGSMTGAPKKRTMEIIDRLEQGPRGSYSGALGWFGLCGACDFNIVIRSVTVDKGHARFGVGGAITALSDPESEFAETMVKARGVVEAVERLREVRA</sequence>
<feature type="domain" description="Anthranilate synthase component I N-terminal" evidence="5">
    <location>
        <begin position="174"/>
        <end position="314"/>
    </location>
</feature>
<dbReference type="Proteomes" id="UP000310016">
    <property type="component" value="Unassembled WGS sequence"/>
</dbReference>
<dbReference type="GO" id="GO:0008153">
    <property type="term" value="P:4-aminobenzoate biosynthetic process"/>
    <property type="evidence" value="ECO:0007669"/>
    <property type="project" value="TreeGrafter"/>
</dbReference>
<dbReference type="Pfam" id="PF00425">
    <property type="entry name" value="Chorismate_bind"/>
    <property type="match status" value="1"/>
</dbReference>
<evidence type="ECO:0000256" key="2">
    <source>
        <dbReference type="ARBA" id="ARBA00022679"/>
    </source>
</evidence>
<evidence type="ECO:0000256" key="3">
    <source>
        <dbReference type="SAM" id="MobiDB-lite"/>
    </source>
</evidence>
<name>A0A4U0PHT2_9NEIS</name>
<protein>
    <recommendedName>
        <fullName evidence="1">aminodeoxychorismate synthase</fullName>
        <ecNumber evidence="1">2.6.1.85</ecNumber>
    </recommendedName>
</protein>
<dbReference type="GO" id="GO:0046820">
    <property type="term" value="F:4-amino-4-deoxychorismate synthase activity"/>
    <property type="evidence" value="ECO:0007669"/>
    <property type="project" value="UniProtKB-EC"/>
</dbReference>
<evidence type="ECO:0000256" key="1">
    <source>
        <dbReference type="ARBA" id="ARBA00013139"/>
    </source>
</evidence>
<reference evidence="6 7" key="1">
    <citation type="submission" date="2019-04" db="EMBL/GenBank/DDBJ databases">
        <title>Chitiniphilus eburnea sp. nov., a novel chitinolytic bacterium isolated from aquaculture sludge.</title>
        <authorList>
            <person name="Sheng M."/>
        </authorList>
    </citation>
    <scope>NUCLEOTIDE SEQUENCE [LARGE SCALE GENOMIC DNA]</scope>
    <source>
        <strain evidence="6 7">HX-2-15</strain>
    </source>
</reference>
<dbReference type="InterPro" id="IPR019999">
    <property type="entry name" value="Anth_synth_I-like"/>
</dbReference>
<feature type="region of interest" description="Disordered" evidence="3">
    <location>
        <begin position="448"/>
        <end position="473"/>
    </location>
</feature>
<dbReference type="InterPro" id="IPR005801">
    <property type="entry name" value="ADC_synthase"/>
</dbReference>
<evidence type="ECO:0000313" key="6">
    <source>
        <dbReference type="EMBL" id="TJZ67435.1"/>
    </source>
</evidence>